<dbReference type="Gene3D" id="3.40.630.30">
    <property type="match status" value="1"/>
</dbReference>
<evidence type="ECO:0000259" key="1">
    <source>
        <dbReference type="PROSITE" id="PS51186"/>
    </source>
</evidence>
<dbReference type="PROSITE" id="PS51186">
    <property type="entry name" value="GNAT"/>
    <property type="match status" value="1"/>
</dbReference>
<feature type="domain" description="N-acetyltransferase" evidence="1">
    <location>
        <begin position="1"/>
        <end position="192"/>
    </location>
</feature>
<dbReference type="AlphaFoldDB" id="A0A7X5VCP6"/>
<evidence type="ECO:0000313" key="3">
    <source>
        <dbReference type="Proteomes" id="UP000555407"/>
    </source>
</evidence>
<dbReference type="InterPro" id="IPR000182">
    <property type="entry name" value="GNAT_dom"/>
</dbReference>
<comment type="caution">
    <text evidence="2">The sequence shown here is derived from an EMBL/GenBank/DDBJ whole genome shotgun (WGS) entry which is preliminary data.</text>
</comment>
<dbReference type="PANTHER" id="PTHR42791">
    <property type="entry name" value="GNAT FAMILY ACETYLTRANSFERASE"/>
    <property type="match status" value="1"/>
</dbReference>
<dbReference type="GO" id="GO:0005840">
    <property type="term" value="C:ribosome"/>
    <property type="evidence" value="ECO:0007669"/>
    <property type="project" value="UniProtKB-KW"/>
</dbReference>
<keyword evidence="2" id="KW-0689">Ribosomal protein</keyword>
<accession>A0A7X5VCP6</accession>
<protein>
    <submittedName>
        <fullName evidence="2">Ribosomal protein S18 acetylase RimI-like enzyme</fullName>
    </submittedName>
</protein>
<dbReference type="Proteomes" id="UP000555407">
    <property type="component" value="Unassembled WGS sequence"/>
</dbReference>
<proteinExistence type="predicted"/>
<keyword evidence="3" id="KW-1185">Reference proteome</keyword>
<dbReference type="GO" id="GO:0016747">
    <property type="term" value="F:acyltransferase activity, transferring groups other than amino-acyl groups"/>
    <property type="evidence" value="ECO:0007669"/>
    <property type="project" value="InterPro"/>
</dbReference>
<organism evidence="2 3">
    <name type="scientific">Kribbella shirazensis</name>
    <dbReference type="NCBI Taxonomy" id="1105143"/>
    <lineage>
        <taxon>Bacteria</taxon>
        <taxon>Bacillati</taxon>
        <taxon>Actinomycetota</taxon>
        <taxon>Actinomycetes</taxon>
        <taxon>Propionibacteriales</taxon>
        <taxon>Kribbellaceae</taxon>
        <taxon>Kribbella</taxon>
    </lineage>
</organism>
<dbReference type="InterPro" id="IPR016181">
    <property type="entry name" value="Acyl_CoA_acyltransferase"/>
</dbReference>
<dbReference type="EMBL" id="JAASRO010000001">
    <property type="protein sequence ID" value="NIK58810.1"/>
    <property type="molecule type" value="Genomic_DNA"/>
</dbReference>
<dbReference type="SUPFAM" id="SSF55729">
    <property type="entry name" value="Acyl-CoA N-acyltransferases (Nat)"/>
    <property type="match status" value="1"/>
</dbReference>
<name>A0A7X5VCP6_9ACTN</name>
<dbReference type="RefSeq" id="WP_167209859.1">
    <property type="nucleotide sequence ID" value="NZ_JAASRO010000001.1"/>
</dbReference>
<dbReference type="PANTHER" id="PTHR42791:SF1">
    <property type="entry name" value="N-ACETYLTRANSFERASE DOMAIN-CONTAINING PROTEIN"/>
    <property type="match status" value="1"/>
</dbReference>
<evidence type="ECO:0000313" key="2">
    <source>
        <dbReference type="EMBL" id="NIK58810.1"/>
    </source>
</evidence>
<dbReference type="InterPro" id="IPR052523">
    <property type="entry name" value="Trichothecene_AcTrans"/>
</dbReference>
<dbReference type="Pfam" id="PF13508">
    <property type="entry name" value="Acetyltransf_7"/>
    <property type="match status" value="1"/>
</dbReference>
<gene>
    <name evidence="2" type="ORF">BJY22_004527</name>
</gene>
<keyword evidence="2" id="KW-0687">Ribonucleoprotein</keyword>
<reference evidence="2 3" key="1">
    <citation type="submission" date="2020-03" db="EMBL/GenBank/DDBJ databases">
        <title>Sequencing the genomes of 1000 actinobacteria strains.</title>
        <authorList>
            <person name="Klenk H.-P."/>
        </authorList>
    </citation>
    <scope>NUCLEOTIDE SEQUENCE [LARGE SCALE GENOMIC DNA]</scope>
    <source>
        <strain evidence="2 3">DSM 45490</strain>
    </source>
</reference>
<sequence length="196" mass="21270">MNVREATEADVDTAVDTLTQALVDYPMTRACLDPDGYVERLTQYHRLFLTGIGLPHGGVWVTDDVSAVAIWFPPGLPADVFARHSAAFEELTGSRTALTAEYAKAIALFHPRDPFWLLALAAVHPDRQRQGLGRAVIAPGLATADAAHSPAFVETQDPANVGFYESLGFTVIAELELPHRGPMHYAMYRAADQAGL</sequence>